<dbReference type="Proteomes" id="UP000887565">
    <property type="component" value="Unplaced"/>
</dbReference>
<dbReference type="AlphaFoldDB" id="A0A915J5Q6"/>
<dbReference type="WBParaSite" id="nRc.2.0.1.t21119-RA">
    <property type="protein sequence ID" value="nRc.2.0.1.t21119-RA"/>
    <property type="gene ID" value="nRc.2.0.1.g21119"/>
</dbReference>
<evidence type="ECO:0000313" key="2">
    <source>
        <dbReference type="WBParaSite" id="nRc.2.0.1.t21119-RA"/>
    </source>
</evidence>
<accession>A0A915J5Q6</accession>
<proteinExistence type="predicted"/>
<name>A0A915J5Q6_ROMCU</name>
<evidence type="ECO:0000313" key="1">
    <source>
        <dbReference type="Proteomes" id="UP000887565"/>
    </source>
</evidence>
<protein>
    <submittedName>
        <fullName evidence="2">Uncharacterized protein</fullName>
    </submittedName>
</protein>
<organism evidence="1 2">
    <name type="scientific">Romanomermis culicivorax</name>
    <name type="common">Nematode worm</name>
    <dbReference type="NCBI Taxonomy" id="13658"/>
    <lineage>
        <taxon>Eukaryota</taxon>
        <taxon>Metazoa</taxon>
        <taxon>Ecdysozoa</taxon>
        <taxon>Nematoda</taxon>
        <taxon>Enoplea</taxon>
        <taxon>Dorylaimia</taxon>
        <taxon>Mermithida</taxon>
        <taxon>Mermithoidea</taxon>
        <taxon>Mermithidae</taxon>
        <taxon>Romanomermis</taxon>
    </lineage>
</organism>
<sequence>MQTDAQKQTISKDEFLTGQQNSSFCRHCQDQGTCYDPTETDSLCEEDEAEAMNDSALCIKNSRHIEEIGFEQLQVDNKMWTRKIDVSRWLTSLNAQVLPMGKLPSVKRTCPTQYKTEKYNMTLKRPRKPSAKIDPNNGTSTRSIHGNTICCILKEEIHARCEKSRWSQKLIWVRSKSSKLHTPMFV</sequence>
<reference evidence="2" key="1">
    <citation type="submission" date="2022-11" db="UniProtKB">
        <authorList>
            <consortium name="WormBaseParasite"/>
        </authorList>
    </citation>
    <scope>IDENTIFICATION</scope>
</reference>
<keyword evidence="1" id="KW-1185">Reference proteome</keyword>